<organism evidence="1 2">
    <name type="scientific">Vibrio phage Aphrodite1</name>
    <dbReference type="NCBI Taxonomy" id="2070057"/>
    <lineage>
        <taxon>Viruses</taxon>
        <taxon>Duplodnaviria</taxon>
        <taxon>Heunggongvirae</taxon>
        <taxon>Uroviricota</taxon>
        <taxon>Caudoviricetes</taxon>
        <taxon>Chimalliviridae</taxon>
        <taxon>Gorgonvirinae</taxon>
        <taxon>Aphroditevirus</taxon>
        <taxon>Aphroditevirus aphrodite1</taxon>
    </lineage>
</organism>
<reference evidence="2" key="1">
    <citation type="submission" date="2017-12" db="EMBL/GenBank/DDBJ databases">
        <title>Phage resistance in Vibrio sp. unravels a complex metabolic adaptation strategy.</title>
        <authorList>
            <person name="Skliros D."/>
            <person name="Kalatzis P.G."/>
            <person name="Katharios P."/>
            <person name="Flemetakis E."/>
        </authorList>
    </citation>
    <scope>NUCLEOTIDE SEQUENCE [LARGE SCALE GENOMIC DNA]</scope>
</reference>
<name>A0A2I7QHZ0_9CAUD</name>
<evidence type="ECO:0000313" key="1">
    <source>
        <dbReference type="EMBL" id="AUR81015.1"/>
    </source>
</evidence>
<evidence type="ECO:0000313" key="2">
    <source>
        <dbReference type="Proteomes" id="UP000240536"/>
    </source>
</evidence>
<proteinExistence type="predicted"/>
<dbReference type="Proteomes" id="UP000240536">
    <property type="component" value="Segment"/>
</dbReference>
<accession>A0A2I7QHZ0</accession>
<dbReference type="OrthoDB" id="23406at10239"/>
<sequence length="238" mass="26679">MTLVVGFLGDMMADSKAVSCTEELERRPRVATHDHLKIMPAPNLTPPYVDEEGTEHTPDFMGVAGNTNAVEMLKLDPTDMLGLFGLEKFIPGEYDMSLINFNMDIGISLKVMFRVGEKFFTVEFDGCSLEISKLTKYASMGSGAGPFRVLTKMFFDDKGVTGQDLATTFKLLMLSGADKTVGGRFQYLLSGKDNVFSETPKITQEDREKLVKRYKETLYKLSGHELPKEEEEEKIEKE</sequence>
<dbReference type="EMBL" id="MG720308">
    <property type="protein sequence ID" value="AUR81015.1"/>
    <property type="molecule type" value="Genomic_DNA"/>
</dbReference>
<gene>
    <name evidence="1" type="ORF">Aphrodite1_0179</name>
</gene>
<keyword evidence="2" id="KW-1185">Reference proteome</keyword>
<protein>
    <submittedName>
        <fullName evidence="1">Uncharacterized protein</fullName>
    </submittedName>
</protein>